<dbReference type="PANTHER" id="PTHR24006">
    <property type="entry name" value="UBIQUITIN CARBOXYL-TERMINAL HYDROLASE"/>
    <property type="match status" value="1"/>
</dbReference>
<dbReference type="InterPro" id="IPR028889">
    <property type="entry name" value="USP"/>
</dbReference>
<dbReference type="InterPro" id="IPR038765">
    <property type="entry name" value="Papain-like_cys_pep_sf"/>
</dbReference>
<dbReference type="InterPro" id="IPR001394">
    <property type="entry name" value="Peptidase_C19_UCH"/>
</dbReference>
<dbReference type="GO" id="GO:0005634">
    <property type="term" value="C:nucleus"/>
    <property type="evidence" value="ECO:0007669"/>
    <property type="project" value="TreeGrafter"/>
</dbReference>
<evidence type="ECO:0000313" key="5">
    <source>
        <dbReference type="Proteomes" id="UP001179952"/>
    </source>
</evidence>
<keyword evidence="5" id="KW-1185">Reference proteome</keyword>
<keyword evidence="4" id="KW-0378">Hydrolase</keyword>
<evidence type="ECO:0000256" key="1">
    <source>
        <dbReference type="ARBA" id="ARBA00009085"/>
    </source>
</evidence>
<proteinExistence type="inferred from homology"/>
<dbReference type="Proteomes" id="UP001179952">
    <property type="component" value="Unassembled WGS sequence"/>
</dbReference>
<dbReference type="EMBL" id="JAUJYN010000118">
    <property type="protein sequence ID" value="KAK1256538.1"/>
    <property type="molecule type" value="Genomic_DNA"/>
</dbReference>
<dbReference type="Gene3D" id="3.90.70.10">
    <property type="entry name" value="Cysteine proteinases"/>
    <property type="match status" value="1"/>
</dbReference>
<evidence type="ECO:0000256" key="2">
    <source>
        <dbReference type="SAM" id="MobiDB-lite"/>
    </source>
</evidence>
<reference evidence="4" key="1">
    <citation type="journal article" date="2023" name="Nat. Commun.">
        <title>Diploid and tetraploid genomes of Acorus and the evolution of monocots.</title>
        <authorList>
            <person name="Ma L."/>
            <person name="Liu K.W."/>
            <person name="Li Z."/>
            <person name="Hsiao Y.Y."/>
            <person name="Qi Y."/>
            <person name="Fu T."/>
            <person name="Tang G.D."/>
            <person name="Zhang D."/>
            <person name="Sun W.H."/>
            <person name="Liu D.K."/>
            <person name="Li Y."/>
            <person name="Chen G.Z."/>
            <person name="Liu X.D."/>
            <person name="Liao X.Y."/>
            <person name="Jiang Y.T."/>
            <person name="Yu X."/>
            <person name="Hao Y."/>
            <person name="Huang J."/>
            <person name="Zhao X.W."/>
            <person name="Ke S."/>
            <person name="Chen Y.Y."/>
            <person name="Wu W.L."/>
            <person name="Hsu J.L."/>
            <person name="Lin Y.F."/>
            <person name="Huang M.D."/>
            <person name="Li C.Y."/>
            <person name="Huang L."/>
            <person name="Wang Z.W."/>
            <person name="Zhao X."/>
            <person name="Zhong W.Y."/>
            <person name="Peng D.H."/>
            <person name="Ahmad S."/>
            <person name="Lan S."/>
            <person name="Zhang J.S."/>
            <person name="Tsai W.C."/>
            <person name="Van de Peer Y."/>
            <person name="Liu Z.J."/>
        </authorList>
    </citation>
    <scope>NUCLEOTIDE SEQUENCE</scope>
    <source>
        <strain evidence="4">SCP</strain>
    </source>
</reference>
<dbReference type="PROSITE" id="PS00973">
    <property type="entry name" value="USP_2"/>
    <property type="match status" value="1"/>
</dbReference>
<dbReference type="SUPFAM" id="SSF54001">
    <property type="entry name" value="Cysteine proteinases"/>
    <property type="match status" value="1"/>
</dbReference>
<dbReference type="AlphaFoldDB" id="A0AAV8ZX65"/>
<evidence type="ECO:0000259" key="3">
    <source>
        <dbReference type="PROSITE" id="PS50235"/>
    </source>
</evidence>
<dbReference type="GO" id="GO:0016579">
    <property type="term" value="P:protein deubiquitination"/>
    <property type="evidence" value="ECO:0007669"/>
    <property type="project" value="InterPro"/>
</dbReference>
<feature type="compositionally biased region" description="Basic and acidic residues" evidence="2">
    <location>
        <begin position="223"/>
        <end position="235"/>
    </location>
</feature>
<protein>
    <submittedName>
        <fullName evidence="4">Ubiquitin carboxyl-terminal hydrolase 23</fullName>
    </submittedName>
</protein>
<reference evidence="4" key="2">
    <citation type="submission" date="2023-06" db="EMBL/GenBank/DDBJ databases">
        <authorList>
            <person name="Ma L."/>
            <person name="Liu K.-W."/>
            <person name="Li Z."/>
            <person name="Hsiao Y.-Y."/>
            <person name="Qi Y."/>
            <person name="Fu T."/>
            <person name="Tang G."/>
            <person name="Zhang D."/>
            <person name="Sun W.-H."/>
            <person name="Liu D.-K."/>
            <person name="Li Y."/>
            <person name="Chen G.-Z."/>
            <person name="Liu X.-D."/>
            <person name="Liao X.-Y."/>
            <person name="Jiang Y.-T."/>
            <person name="Yu X."/>
            <person name="Hao Y."/>
            <person name="Huang J."/>
            <person name="Zhao X.-W."/>
            <person name="Ke S."/>
            <person name="Chen Y.-Y."/>
            <person name="Wu W.-L."/>
            <person name="Hsu J.-L."/>
            <person name="Lin Y.-F."/>
            <person name="Huang M.-D."/>
            <person name="Li C.-Y."/>
            <person name="Huang L."/>
            <person name="Wang Z.-W."/>
            <person name="Zhao X."/>
            <person name="Zhong W.-Y."/>
            <person name="Peng D.-H."/>
            <person name="Ahmad S."/>
            <person name="Lan S."/>
            <person name="Zhang J.-S."/>
            <person name="Tsai W.-C."/>
            <person name="Van De Peer Y."/>
            <person name="Liu Z.-J."/>
        </authorList>
    </citation>
    <scope>NUCLEOTIDE SEQUENCE</scope>
    <source>
        <strain evidence="4">SCP</strain>
        <tissue evidence="4">Leaves</tissue>
    </source>
</reference>
<comment type="caution">
    <text evidence="4">The sequence shown here is derived from an EMBL/GenBank/DDBJ whole genome shotgun (WGS) entry which is preliminary data.</text>
</comment>
<sequence length="235" mass="27510">MRMGMINLLESMHKCCLHSGVPSESQSAYEMSLIHKIFFLDLSLEVSKTDSVLKALEHFTAVEQLDGGARHYKCQRCKVKVRAQKQLTVDKAPYVLTIHLKRFESHMPQLKIDKKVHFEPTLIMKPFVSGPCDDLKYTLYGVLVHAGWSTHSGHYYCFVHTSHGLWYYLDDNRVSLGYVLDEWDEEYDRGKRKKVKRPRDPISGWNPFQEIASMKAQRKRIKTDRVSYRDQPFRI</sequence>
<dbReference type="Pfam" id="PF00443">
    <property type="entry name" value="UCH"/>
    <property type="match status" value="1"/>
</dbReference>
<evidence type="ECO:0000313" key="4">
    <source>
        <dbReference type="EMBL" id="KAK1256538.1"/>
    </source>
</evidence>
<dbReference type="InterPro" id="IPR050164">
    <property type="entry name" value="Peptidase_C19"/>
</dbReference>
<comment type="similarity">
    <text evidence="1">Belongs to the peptidase C19 family.</text>
</comment>
<dbReference type="GO" id="GO:0004843">
    <property type="term" value="F:cysteine-type deubiquitinase activity"/>
    <property type="evidence" value="ECO:0007669"/>
    <property type="project" value="InterPro"/>
</dbReference>
<dbReference type="GO" id="GO:0005829">
    <property type="term" value="C:cytosol"/>
    <property type="evidence" value="ECO:0007669"/>
    <property type="project" value="TreeGrafter"/>
</dbReference>
<organism evidence="4 5">
    <name type="scientific">Acorus gramineus</name>
    <name type="common">Dwarf sweet flag</name>
    <dbReference type="NCBI Taxonomy" id="55184"/>
    <lineage>
        <taxon>Eukaryota</taxon>
        <taxon>Viridiplantae</taxon>
        <taxon>Streptophyta</taxon>
        <taxon>Embryophyta</taxon>
        <taxon>Tracheophyta</taxon>
        <taxon>Spermatophyta</taxon>
        <taxon>Magnoliopsida</taxon>
        <taxon>Liliopsida</taxon>
        <taxon>Acoraceae</taxon>
        <taxon>Acorus</taxon>
    </lineage>
</organism>
<feature type="domain" description="USP" evidence="3">
    <location>
        <begin position="1"/>
        <end position="194"/>
    </location>
</feature>
<dbReference type="PROSITE" id="PS50235">
    <property type="entry name" value="USP_3"/>
    <property type="match status" value="1"/>
</dbReference>
<feature type="region of interest" description="Disordered" evidence="2">
    <location>
        <begin position="215"/>
        <end position="235"/>
    </location>
</feature>
<gene>
    <name evidence="4" type="ORF">QJS04_geneDACA024872</name>
</gene>
<name>A0AAV8ZX65_ACOGR</name>
<dbReference type="InterPro" id="IPR018200">
    <property type="entry name" value="USP_CS"/>
</dbReference>
<dbReference type="PANTHER" id="PTHR24006:SF663">
    <property type="entry name" value="UBIQUITIN CARBOXYL-TERMINAL HYDROLASE 23"/>
    <property type="match status" value="1"/>
</dbReference>
<accession>A0AAV8ZX65</accession>